<dbReference type="PANTHER" id="PTHR11113:SF14">
    <property type="entry name" value="N-ACETYLGLUCOSAMINE-6-PHOSPHATE DEACETYLASE"/>
    <property type="match status" value="1"/>
</dbReference>
<dbReference type="Proteomes" id="UP000183530">
    <property type="component" value="Chromosome"/>
</dbReference>
<dbReference type="Pfam" id="PF01979">
    <property type="entry name" value="Amidohydro_1"/>
    <property type="match status" value="1"/>
</dbReference>
<organism evidence="10 11">
    <name type="scientific">Neomicrococcus aestuarii</name>
    <dbReference type="NCBI Taxonomy" id="556325"/>
    <lineage>
        <taxon>Bacteria</taxon>
        <taxon>Bacillati</taxon>
        <taxon>Actinomycetota</taxon>
        <taxon>Actinomycetes</taxon>
        <taxon>Micrococcales</taxon>
        <taxon>Micrococcaceae</taxon>
        <taxon>Neomicrococcus</taxon>
    </lineage>
</organism>
<feature type="binding site" evidence="7">
    <location>
        <begin position="341"/>
        <end position="343"/>
    </location>
    <ligand>
        <name>substrate</name>
    </ligand>
</feature>
<protein>
    <recommendedName>
        <fullName evidence="9">Amidohydrolase-related domain-containing protein</fullName>
    </recommendedName>
</protein>
<keyword evidence="11" id="KW-1185">Reference proteome</keyword>
<dbReference type="OrthoDB" id="9776488at2"/>
<dbReference type="STRING" id="556325.BHE16_01250"/>
<keyword evidence="2 8" id="KW-0479">Metal-binding</keyword>
<dbReference type="EMBL" id="CP018135">
    <property type="protein sequence ID" value="APF39873.1"/>
    <property type="molecule type" value="Genomic_DNA"/>
</dbReference>
<dbReference type="GO" id="GO:0046872">
    <property type="term" value="F:metal ion binding"/>
    <property type="evidence" value="ECO:0007669"/>
    <property type="project" value="UniProtKB-KW"/>
</dbReference>
<evidence type="ECO:0000259" key="9">
    <source>
        <dbReference type="Pfam" id="PF01979"/>
    </source>
</evidence>
<dbReference type="PIRSF" id="PIRSF038994">
    <property type="entry name" value="NagA"/>
    <property type="match status" value="1"/>
</dbReference>
<comment type="similarity">
    <text evidence="1 5">Belongs to the metallo-dependent hydrolases superfamily. NagA family.</text>
</comment>
<evidence type="ECO:0000256" key="1">
    <source>
        <dbReference type="ARBA" id="ARBA00010716"/>
    </source>
</evidence>
<feature type="binding site" evidence="7">
    <location>
        <position position="277"/>
    </location>
    <ligand>
        <name>substrate</name>
    </ligand>
</feature>
<dbReference type="GO" id="GO:0008448">
    <property type="term" value="F:N-acetylglucosamine-6-phosphate deacetylase activity"/>
    <property type="evidence" value="ECO:0007669"/>
    <property type="project" value="InterPro"/>
</dbReference>
<name>A0A1L2ZKH7_9MICC</name>
<evidence type="ECO:0000256" key="6">
    <source>
        <dbReference type="PIRSR" id="PIRSR038994-1"/>
    </source>
</evidence>
<keyword evidence="3 5" id="KW-0378">Hydrolase</keyword>
<comment type="cofactor">
    <cofactor evidence="8">
        <name>a divalent metal cation</name>
        <dbReference type="ChEBI" id="CHEBI:60240"/>
    </cofactor>
    <text evidence="8">Binds 1 divalent metal cation per subunit.</text>
</comment>
<evidence type="ECO:0000256" key="7">
    <source>
        <dbReference type="PIRSR" id="PIRSR038994-2"/>
    </source>
</evidence>
<dbReference type="SUPFAM" id="SSF51338">
    <property type="entry name" value="Composite domain of metallo-dependent hydrolases"/>
    <property type="match status" value="1"/>
</dbReference>
<dbReference type="KEGG" id="nae:BHE16_01250"/>
<dbReference type="InterPro" id="IPR032466">
    <property type="entry name" value="Metal_Hydrolase"/>
</dbReference>
<dbReference type="InterPro" id="IPR006680">
    <property type="entry name" value="Amidohydro-rel"/>
</dbReference>
<evidence type="ECO:0000313" key="10">
    <source>
        <dbReference type="EMBL" id="APF39873.1"/>
    </source>
</evidence>
<dbReference type="InterPro" id="IPR003764">
    <property type="entry name" value="GlcNAc_6-P_deAcase"/>
</dbReference>
<feature type="domain" description="Amidohydrolase-related" evidence="9">
    <location>
        <begin position="63"/>
        <end position="411"/>
    </location>
</feature>
<reference evidence="10 11" key="1">
    <citation type="submission" date="2016-11" db="EMBL/GenBank/DDBJ databases">
        <title>Genome sequencing of Zhihengliuella aestuarii B18 antagonistic to Plasmodiophora brassicae.</title>
        <authorList>
            <person name="Luo Y."/>
        </authorList>
    </citation>
    <scope>NUCLEOTIDE SEQUENCE [LARGE SCALE GENOMIC DNA]</scope>
    <source>
        <strain evidence="10 11">B18</strain>
    </source>
</reference>
<evidence type="ECO:0000256" key="2">
    <source>
        <dbReference type="ARBA" id="ARBA00022723"/>
    </source>
</evidence>
<evidence type="ECO:0000313" key="11">
    <source>
        <dbReference type="Proteomes" id="UP000183530"/>
    </source>
</evidence>
<keyword evidence="4 5" id="KW-0119">Carbohydrate metabolism</keyword>
<evidence type="ECO:0000256" key="4">
    <source>
        <dbReference type="ARBA" id="ARBA00023277"/>
    </source>
</evidence>
<feature type="binding site" evidence="7">
    <location>
        <position position="149"/>
    </location>
    <ligand>
        <name>substrate</name>
    </ligand>
</feature>
<proteinExistence type="inferred from homology"/>
<evidence type="ECO:0000256" key="5">
    <source>
        <dbReference type="PIRNR" id="PIRNR038994"/>
    </source>
</evidence>
<accession>A0A1L2ZKH7</accession>
<dbReference type="PANTHER" id="PTHR11113">
    <property type="entry name" value="N-ACETYLGLUCOSAMINE-6-PHOSPHATE DEACETYLASE"/>
    <property type="match status" value="1"/>
</dbReference>
<feature type="active site" description="Proton donor/acceptor" evidence="6">
    <location>
        <position position="300"/>
    </location>
</feature>
<feature type="binding site" evidence="7">
    <location>
        <position position="250"/>
    </location>
    <ligand>
        <name>substrate</name>
    </ligand>
</feature>
<feature type="binding site" evidence="8">
    <location>
        <position position="239"/>
    </location>
    <ligand>
        <name>Zn(2+)</name>
        <dbReference type="ChEBI" id="CHEBI:29105"/>
    </ligand>
</feature>
<dbReference type="SUPFAM" id="SSF51556">
    <property type="entry name" value="Metallo-dependent hydrolases"/>
    <property type="match status" value="1"/>
</dbReference>
<dbReference type="RefSeq" id="WP_071893348.1">
    <property type="nucleotide sequence ID" value="NZ_CP018135.1"/>
</dbReference>
<dbReference type="GO" id="GO:0006046">
    <property type="term" value="P:N-acetylglucosamine catabolic process"/>
    <property type="evidence" value="ECO:0007669"/>
    <property type="project" value="TreeGrafter"/>
</dbReference>
<feature type="binding site" evidence="8">
    <location>
        <position position="204"/>
    </location>
    <ligand>
        <name>Zn(2+)</name>
        <dbReference type="ChEBI" id="CHEBI:29105"/>
    </ligand>
</feature>
<evidence type="ECO:0000256" key="3">
    <source>
        <dbReference type="ARBA" id="ARBA00022801"/>
    </source>
</evidence>
<dbReference type="Gene3D" id="3.20.20.140">
    <property type="entry name" value="Metal-dependent hydrolases"/>
    <property type="match status" value="1"/>
</dbReference>
<gene>
    <name evidence="10" type="ORF">BHE16_01250</name>
</gene>
<feature type="binding site" evidence="8">
    <location>
        <position position="138"/>
    </location>
    <ligand>
        <name>Zn(2+)</name>
        <dbReference type="ChEBI" id="CHEBI:29105"/>
    </ligand>
</feature>
<evidence type="ECO:0000256" key="8">
    <source>
        <dbReference type="PIRSR" id="PIRSR038994-3"/>
    </source>
</evidence>
<feature type="binding site" evidence="7">
    <location>
        <begin position="242"/>
        <end position="243"/>
    </location>
    <ligand>
        <name>substrate</name>
    </ligand>
</feature>
<dbReference type="AlphaFoldDB" id="A0A1L2ZKH7"/>
<dbReference type="InterPro" id="IPR011059">
    <property type="entry name" value="Metal-dep_hydrolase_composite"/>
</dbReference>
<dbReference type="Gene3D" id="2.30.40.10">
    <property type="entry name" value="Urease, subunit C, domain 1"/>
    <property type="match status" value="1"/>
</dbReference>
<sequence length="414" mass="44015">MYADAQTNSNDARYFRGKAYVDGTVVEDAAVSYQGDRIVYAGPFAEFRNDESAVETALPEGHMVIPGLVDLHVHGIAGVDFSTASADDVARGLHELHRAGTTTAQISLVTLPHADLLTAIEQCTSACHDNLAAGIHLEGPFLSPDRAGAQDRSAILDIDLELAEELVLAGEGRVRCMTLAPELPRSSELVELLASHGVLPAFGHTNASAQQMTAALAEAREQLESAGFSGYTEVPLITHLFNAMPVFHHREPGAVGAALKAASLRGAVLELIADGHHVDYEVLNFVFRIVQSSNIVIVSDSMAGTQAPEGTYALGAAEVNVTRQASGDFTAELMVDGEPHLAGGTMTLLDALRETTKNGVELSRVLDAMTKIPAGVLGLEDELGLIHRGFRADLVVVDQNFEPTEVIRAGEKLR</sequence>